<sequence length="97" mass="10801">MSKQKAIKNSNENYPESSDDEESDEGEENLFIPNGNDSGSDGDSSSDDENTDPEIPVQNVSYGSVCNNYTEKQKKLEPDHIFSWSDGEQIYSADLED</sequence>
<dbReference type="AlphaFoldDB" id="A0A232ER83"/>
<dbReference type="EMBL" id="NNAY01002665">
    <property type="protein sequence ID" value="OXU20827.1"/>
    <property type="molecule type" value="Genomic_DNA"/>
</dbReference>
<feature type="compositionally biased region" description="Low complexity" evidence="1">
    <location>
        <begin position="34"/>
        <end position="43"/>
    </location>
</feature>
<reference evidence="2 3" key="1">
    <citation type="journal article" date="2017" name="Curr. Biol.">
        <title>The Evolution of Venom by Co-option of Single-Copy Genes.</title>
        <authorList>
            <person name="Martinson E.O."/>
            <person name="Mrinalini"/>
            <person name="Kelkar Y.D."/>
            <person name="Chang C.H."/>
            <person name="Werren J.H."/>
        </authorList>
    </citation>
    <scope>NUCLEOTIDE SEQUENCE [LARGE SCALE GENOMIC DNA]</scope>
    <source>
        <strain evidence="2 3">Alberta</strain>
        <tissue evidence="2">Whole body</tissue>
    </source>
</reference>
<evidence type="ECO:0000313" key="3">
    <source>
        <dbReference type="Proteomes" id="UP000215335"/>
    </source>
</evidence>
<organism evidence="2 3">
    <name type="scientific">Trichomalopsis sarcophagae</name>
    <dbReference type="NCBI Taxonomy" id="543379"/>
    <lineage>
        <taxon>Eukaryota</taxon>
        <taxon>Metazoa</taxon>
        <taxon>Ecdysozoa</taxon>
        <taxon>Arthropoda</taxon>
        <taxon>Hexapoda</taxon>
        <taxon>Insecta</taxon>
        <taxon>Pterygota</taxon>
        <taxon>Neoptera</taxon>
        <taxon>Endopterygota</taxon>
        <taxon>Hymenoptera</taxon>
        <taxon>Apocrita</taxon>
        <taxon>Proctotrupomorpha</taxon>
        <taxon>Chalcidoidea</taxon>
        <taxon>Pteromalidae</taxon>
        <taxon>Pteromalinae</taxon>
        <taxon>Trichomalopsis</taxon>
    </lineage>
</organism>
<name>A0A232ER83_9HYME</name>
<comment type="caution">
    <text evidence="2">The sequence shown here is derived from an EMBL/GenBank/DDBJ whole genome shotgun (WGS) entry which is preliminary data.</text>
</comment>
<evidence type="ECO:0000256" key="1">
    <source>
        <dbReference type="SAM" id="MobiDB-lite"/>
    </source>
</evidence>
<evidence type="ECO:0000313" key="2">
    <source>
        <dbReference type="EMBL" id="OXU20827.1"/>
    </source>
</evidence>
<proteinExistence type="predicted"/>
<feature type="compositionally biased region" description="Acidic residues" evidence="1">
    <location>
        <begin position="17"/>
        <end position="28"/>
    </location>
</feature>
<dbReference type="Proteomes" id="UP000215335">
    <property type="component" value="Unassembled WGS sequence"/>
</dbReference>
<keyword evidence="3" id="KW-1185">Reference proteome</keyword>
<feature type="region of interest" description="Disordered" evidence="1">
    <location>
        <begin position="1"/>
        <end position="64"/>
    </location>
</feature>
<gene>
    <name evidence="2" type="ORF">TSAR_010852</name>
</gene>
<protein>
    <submittedName>
        <fullName evidence="2">Uncharacterized protein</fullName>
    </submittedName>
</protein>
<accession>A0A232ER83</accession>